<protein>
    <submittedName>
        <fullName evidence="2">Transcriptional regulator, XRE family</fullName>
    </submittedName>
</protein>
<dbReference type="AlphaFoldDB" id="S0FZC6"/>
<dbReference type="SMART" id="SM00530">
    <property type="entry name" value="HTH_XRE"/>
    <property type="match status" value="1"/>
</dbReference>
<organism evidence="2 3">
    <name type="scientific">Desulfotignum phosphitoxidans DSM 13687</name>
    <dbReference type="NCBI Taxonomy" id="1286635"/>
    <lineage>
        <taxon>Bacteria</taxon>
        <taxon>Pseudomonadati</taxon>
        <taxon>Thermodesulfobacteriota</taxon>
        <taxon>Desulfobacteria</taxon>
        <taxon>Desulfobacterales</taxon>
        <taxon>Desulfobacteraceae</taxon>
        <taxon>Desulfotignum</taxon>
    </lineage>
</organism>
<dbReference type="CDD" id="cd00093">
    <property type="entry name" value="HTH_XRE"/>
    <property type="match status" value="1"/>
</dbReference>
<accession>S0FZC6</accession>
<gene>
    <name evidence="2" type="ORF">Dpo_2c01770</name>
</gene>
<dbReference type="OrthoDB" id="5358987at2"/>
<dbReference type="RefSeq" id="WP_006964748.1">
    <property type="nucleotide sequence ID" value="NZ_APJX01000002.1"/>
</dbReference>
<dbReference type="Pfam" id="PF01381">
    <property type="entry name" value="HTH_3"/>
    <property type="match status" value="1"/>
</dbReference>
<evidence type="ECO:0000313" key="3">
    <source>
        <dbReference type="Proteomes" id="UP000014216"/>
    </source>
</evidence>
<evidence type="ECO:0000259" key="1">
    <source>
        <dbReference type="PROSITE" id="PS50943"/>
    </source>
</evidence>
<dbReference type="EMBL" id="APJX01000002">
    <property type="protein sequence ID" value="EMS80488.1"/>
    <property type="molecule type" value="Genomic_DNA"/>
</dbReference>
<sequence length="93" mass="10459">MGKSIEEKHREMLVGDPEYAQAFAGMEEEFQLARELIRARIKSGLTQKQLAEKMGTTQSSVARLESGSSLPSLRSLKRYAYATGSKMRIYLES</sequence>
<keyword evidence="3" id="KW-1185">Reference proteome</keyword>
<dbReference type="Gene3D" id="1.10.260.40">
    <property type="entry name" value="lambda repressor-like DNA-binding domains"/>
    <property type="match status" value="1"/>
</dbReference>
<proteinExistence type="predicted"/>
<name>S0FZC6_9BACT</name>
<reference evidence="2 3" key="1">
    <citation type="journal article" date="2013" name="Genome Announc.">
        <title>Draft Genome Sequence of Desulfotignum phosphitoxidans DSM 13687 Strain FiPS-3.</title>
        <authorList>
            <person name="Poehlein A."/>
            <person name="Daniel R."/>
            <person name="Simeonova D.D."/>
        </authorList>
    </citation>
    <scope>NUCLEOTIDE SEQUENCE [LARGE SCALE GENOMIC DNA]</scope>
    <source>
        <strain evidence="2 3">DSM 13687</strain>
    </source>
</reference>
<evidence type="ECO:0000313" key="2">
    <source>
        <dbReference type="EMBL" id="EMS80488.1"/>
    </source>
</evidence>
<dbReference type="GO" id="GO:0003677">
    <property type="term" value="F:DNA binding"/>
    <property type="evidence" value="ECO:0007669"/>
    <property type="project" value="InterPro"/>
</dbReference>
<comment type="caution">
    <text evidence="2">The sequence shown here is derived from an EMBL/GenBank/DDBJ whole genome shotgun (WGS) entry which is preliminary data.</text>
</comment>
<dbReference type="Proteomes" id="UP000014216">
    <property type="component" value="Unassembled WGS sequence"/>
</dbReference>
<feature type="domain" description="HTH cro/C1-type" evidence="1">
    <location>
        <begin position="36"/>
        <end position="90"/>
    </location>
</feature>
<dbReference type="PROSITE" id="PS50943">
    <property type="entry name" value="HTH_CROC1"/>
    <property type="match status" value="1"/>
</dbReference>
<dbReference type="SUPFAM" id="SSF47413">
    <property type="entry name" value="lambda repressor-like DNA-binding domains"/>
    <property type="match status" value="1"/>
</dbReference>
<dbReference type="InterPro" id="IPR001387">
    <property type="entry name" value="Cro/C1-type_HTH"/>
</dbReference>
<dbReference type="InterPro" id="IPR010982">
    <property type="entry name" value="Lambda_DNA-bd_dom_sf"/>
</dbReference>